<dbReference type="Pfam" id="PF13560">
    <property type="entry name" value="HTH_31"/>
    <property type="match status" value="1"/>
</dbReference>
<dbReference type="SUPFAM" id="SSF47413">
    <property type="entry name" value="lambda repressor-like DNA-binding domains"/>
    <property type="match status" value="1"/>
</dbReference>
<feature type="domain" description="HTH cro/C1-type" evidence="2">
    <location>
        <begin position="32"/>
        <end position="65"/>
    </location>
</feature>
<dbReference type="InterPro" id="IPR010982">
    <property type="entry name" value="Lambda_DNA-bd_dom_sf"/>
</dbReference>
<proteinExistence type="predicted"/>
<dbReference type="AlphaFoldDB" id="A0A345SXB9"/>
<keyword evidence="4" id="KW-1185">Reference proteome</keyword>
<sequence length="379" mass="41777">MAAQPSVGRRTTLTDSAARSQPNEGRIAGHLLKITRERTGHTQQQFAEALRMDTTSVQGWESGRRPLTAISVGKLREVRRTLLRMGADPGLLVLLGEATDADTLISYALSGRSGSDLHEHPLAGWVVNRDTTHMIAWSLTGKAPAAFPPSTSTKTRRRGPVADAPLLGADERIALFAHLRWAAELGHRAGDAGALLRRQALYLCSYDEAPDTASWLADMRRHLAAPTRGRWTPHWADYRSVAAGMTRHGNLDGIHAFLSYGMDDIGETANLNYWAYWLGLDPLPRADDSFMVARSNSWDRLALLRRLTDRLQPHLGCIDLNVRSVWSLIGSRPGLLAADPALNTALGQRVCDLLDSDVVSRRSRADLESVHYGLRLHRV</sequence>
<dbReference type="Proteomes" id="UP000249340">
    <property type="component" value="Chromosome"/>
</dbReference>
<dbReference type="OrthoDB" id="4509586at2"/>
<organism evidence="3 4">
    <name type="scientific">Peterkaempfera bronchialis</name>
    <dbReference type="NCBI Taxonomy" id="2126346"/>
    <lineage>
        <taxon>Bacteria</taxon>
        <taxon>Bacillati</taxon>
        <taxon>Actinomycetota</taxon>
        <taxon>Actinomycetes</taxon>
        <taxon>Kitasatosporales</taxon>
        <taxon>Streptomycetaceae</taxon>
        <taxon>Peterkaempfera</taxon>
    </lineage>
</organism>
<evidence type="ECO:0000256" key="1">
    <source>
        <dbReference type="SAM" id="MobiDB-lite"/>
    </source>
</evidence>
<dbReference type="KEGG" id="stri:C7M71_013940"/>
<dbReference type="InterPro" id="IPR001387">
    <property type="entry name" value="Cro/C1-type_HTH"/>
</dbReference>
<reference evidence="4" key="1">
    <citation type="submission" date="2018-07" db="EMBL/GenBank/DDBJ databases">
        <title>Streptacidiphilus bronchialis DSM 106435 chromosome.</title>
        <authorList>
            <person name="Batra D."/>
            <person name="Gulvik C.A."/>
        </authorList>
    </citation>
    <scope>NUCLEOTIDE SEQUENCE [LARGE SCALE GENOMIC DNA]</scope>
    <source>
        <strain evidence="4">DSM 106435</strain>
    </source>
</reference>
<dbReference type="GO" id="GO:0003677">
    <property type="term" value="F:DNA binding"/>
    <property type="evidence" value="ECO:0007669"/>
    <property type="project" value="InterPro"/>
</dbReference>
<evidence type="ECO:0000259" key="2">
    <source>
        <dbReference type="PROSITE" id="PS50943"/>
    </source>
</evidence>
<feature type="region of interest" description="Disordered" evidence="1">
    <location>
        <begin position="1"/>
        <end position="27"/>
    </location>
</feature>
<accession>A0A345SXB9</accession>
<dbReference type="EMBL" id="CP031264">
    <property type="protein sequence ID" value="AXI78374.1"/>
    <property type="molecule type" value="Genomic_DNA"/>
</dbReference>
<evidence type="ECO:0000313" key="3">
    <source>
        <dbReference type="EMBL" id="AXI78374.1"/>
    </source>
</evidence>
<dbReference type="Gene3D" id="1.10.260.40">
    <property type="entry name" value="lambda repressor-like DNA-binding domains"/>
    <property type="match status" value="1"/>
</dbReference>
<gene>
    <name evidence="3" type="ORF">C7M71_013940</name>
</gene>
<feature type="compositionally biased region" description="Polar residues" evidence="1">
    <location>
        <begin position="9"/>
        <end position="23"/>
    </location>
</feature>
<name>A0A345SXB9_9ACTN</name>
<dbReference type="CDD" id="cd00093">
    <property type="entry name" value="HTH_XRE"/>
    <property type="match status" value="1"/>
</dbReference>
<protein>
    <submittedName>
        <fullName evidence="3">XRE family transcriptional regulator</fullName>
    </submittedName>
</protein>
<evidence type="ECO:0000313" key="4">
    <source>
        <dbReference type="Proteomes" id="UP000249340"/>
    </source>
</evidence>
<dbReference type="PROSITE" id="PS50943">
    <property type="entry name" value="HTH_CROC1"/>
    <property type="match status" value="1"/>
</dbReference>